<dbReference type="SUPFAM" id="SSF50978">
    <property type="entry name" value="WD40 repeat-like"/>
    <property type="match status" value="1"/>
</dbReference>
<feature type="region of interest" description="Disordered" evidence="1">
    <location>
        <begin position="49"/>
        <end position="70"/>
    </location>
</feature>
<dbReference type="InterPro" id="IPR036322">
    <property type="entry name" value="WD40_repeat_dom_sf"/>
</dbReference>
<dbReference type="PANTHER" id="PTHR13211:SF0">
    <property type="entry name" value="TELOMERASE CAJAL BODY PROTEIN 1"/>
    <property type="match status" value="1"/>
</dbReference>
<protein>
    <recommendedName>
        <fullName evidence="4">Guanine nucleotide-binding protein</fullName>
    </recommendedName>
</protein>
<dbReference type="InterPro" id="IPR051150">
    <property type="entry name" value="SWT21/TCAB1_mRNA_Telomere"/>
</dbReference>
<dbReference type="Gene3D" id="2.130.10.10">
    <property type="entry name" value="YVTN repeat-like/Quinoprotein amine dehydrogenase"/>
    <property type="match status" value="1"/>
</dbReference>
<dbReference type="PANTHER" id="PTHR13211">
    <property type="entry name" value="TELOMERASE CAJAL BODY PROTEIN 1"/>
    <property type="match status" value="1"/>
</dbReference>
<evidence type="ECO:0000256" key="1">
    <source>
        <dbReference type="SAM" id="MobiDB-lite"/>
    </source>
</evidence>
<sequence>MTTCLPNRHWKIIDLWGYFTVVQSAPVEAAALPPAIILSSSILHKLEKPTTSDFMSSDPPPPHDEAPIPEMEEQPKLPRLLASTGDTYSCSIAESRARESNLQDATPDIGSETARTDKEEDLEANYFKSAQWTPDGTTLLTSSADNTIRTFILPPTLLDSTSSQTLTPYTIHNLPTPINCLTPYPYFALSDPSTTLYLSTPSALPIRLLNALNPLSTPLATYNLISPTTEAYYTPSSLLWSTQNHFLAGTDCLIAHFDISRSGQGPVTRLPTIPSKRHKMKGGGVGMRGIVSAMSQQPSAEDADVGMLAAGTWTRWVGLYDIGGLGGTVATWSIAEAADSDAGIGGSGVTETRWSACGKYLFVVERRSRGVLVYDVRFTGKLVSWLMGREADTNQRIGIDLFPGESGTEVWAGGVDGVVKVWEGVGMIEGPQERTWEWKAHDDPVTSTIVHPSGTVVATCSGQRSSPTFKSSREECEESDEDSSGESSDESSDDEGSTSTRSLSPSIRTPDNSIKVWSL</sequence>
<organism evidence="2 3">
    <name type="scientific">Oculimacula yallundae</name>
    <dbReference type="NCBI Taxonomy" id="86028"/>
    <lineage>
        <taxon>Eukaryota</taxon>
        <taxon>Fungi</taxon>
        <taxon>Dikarya</taxon>
        <taxon>Ascomycota</taxon>
        <taxon>Pezizomycotina</taxon>
        <taxon>Leotiomycetes</taxon>
        <taxon>Helotiales</taxon>
        <taxon>Ploettnerulaceae</taxon>
        <taxon>Oculimacula</taxon>
    </lineage>
</organism>
<reference evidence="2 3" key="1">
    <citation type="journal article" date="2024" name="Commun. Biol.">
        <title>Comparative genomic analysis of thermophilic fungi reveals convergent evolutionary adaptations and gene losses.</title>
        <authorList>
            <person name="Steindorff A.S."/>
            <person name="Aguilar-Pontes M.V."/>
            <person name="Robinson A.J."/>
            <person name="Andreopoulos B."/>
            <person name="LaButti K."/>
            <person name="Kuo A."/>
            <person name="Mondo S."/>
            <person name="Riley R."/>
            <person name="Otillar R."/>
            <person name="Haridas S."/>
            <person name="Lipzen A."/>
            <person name="Grimwood J."/>
            <person name="Schmutz J."/>
            <person name="Clum A."/>
            <person name="Reid I.D."/>
            <person name="Moisan M.C."/>
            <person name="Butler G."/>
            <person name="Nguyen T.T.M."/>
            <person name="Dewar K."/>
            <person name="Conant G."/>
            <person name="Drula E."/>
            <person name="Henrissat B."/>
            <person name="Hansel C."/>
            <person name="Singer S."/>
            <person name="Hutchinson M.I."/>
            <person name="de Vries R.P."/>
            <person name="Natvig D.O."/>
            <person name="Powell A.J."/>
            <person name="Tsang A."/>
            <person name="Grigoriev I.V."/>
        </authorList>
    </citation>
    <scope>NUCLEOTIDE SEQUENCE [LARGE SCALE GENOMIC DNA]</scope>
    <source>
        <strain evidence="2 3">CBS 494.80</strain>
    </source>
</reference>
<dbReference type="EMBL" id="JAZHXI010000006">
    <property type="protein sequence ID" value="KAL2070507.1"/>
    <property type="molecule type" value="Genomic_DNA"/>
</dbReference>
<feature type="compositionally biased region" description="Polar residues" evidence="1">
    <location>
        <begin position="503"/>
        <end position="512"/>
    </location>
</feature>
<feature type="compositionally biased region" description="Polar residues" evidence="1">
    <location>
        <begin position="457"/>
        <end position="470"/>
    </location>
</feature>
<comment type="caution">
    <text evidence="2">The sequence shown here is derived from an EMBL/GenBank/DDBJ whole genome shotgun (WGS) entry which is preliminary data.</text>
</comment>
<feature type="region of interest" description="Disordered" evidence="1">
    <location>
        <begin position="457"/>
        <end position="519"/>
    </location>
</feature>
<feature type="compositionally biased region" description="Acidic residues" evidence="1">
    <location>
        <begin position="475"/>
        <end position="496"/>
    </location>
</feature>
<dbReference type="Proteomes" id="UP001595075">
    <property type="component" value="Unassembled WGS sequence"/>
</dbReference>
<evidence type="ECO:0008006" key="4">
    <source>
        <dbReference type="Google" id="ProtNLM"/>
    </source>
</evidence>
<dbReference type="InterPro" id="IPR015943">
    <property type="entry name" value="WD40/YVTN_repeat-like_dom_sf"/>
</dbReference>
<dbReference type="SMART" id="SM00320">
    <property type="entry name" value="WD40"/>
    <property type="match status" value="3"/>
</dbReference>
<dbReference type="Pfam" id="PF00400">
    <property type="entry name" value="WD40"/>
    <property type="match status" value="2"/>
</dbReference>
<evidence type="ECO:0000313" key="3">
    <source>
        <dbReference type="Proteomes" id="UP001595075"/>
    </source>
</evidence>
<evidence type="ECO:0000313" key="2">
    <source>
        <dbReference type="EMBL" id="KAL2070507.1"/>
    </source>
</evidence>
<name>A0ABR4CKM0_9HELO</name>
<proteinExistence type="predicted"/>
<dbReference type="InterPro" id="IPR001680">
    <property type="entry name" value="WD40_rpt"/>
</dbReference>
<gene>
    <name evidence="2" type="ORF">VTL71DRAFT_13533</name>
</gene>
<feature type="region of interest" description="Disordered" evidence="1">
    <location>
        <begin position="94"/>
        <end position="120"/>
    </location>
</feature>
<keyword evidence="3" id="KW-1185">Reference proteome</keyword>
<accession>A0ABR4CKM0</accession>